<evidence type="ECO:0000256" key="2">
    <source>
        <dbReference type="ARBA" id="ARBA00022679"/>
    </source>
</evidence>
<dbReference type="PRINTS" id="PR01100">
    <property type="entry name" value="SHIKIMTKNASE"/>
</dbReference>
<dbReference type="InterPro" id="IPR027417">
    <property type="entry name" value="P-loop_NTPase"/>
</dbReference>
<dbReference type="GO" id="GO:0004765">
    <property type="term" value="F:shikimate kinase activity"/>
    <property type="evidence" value="ECO:0007669"/>
    <property type="project" value="TreeGrafter"/>
</dbReference>
<dbReference type="InterPro" id="IPR031322">
    <property type="entry name" value="Shikimate/glucono_kinase"/>
</dbReference>
<evidence type="ECO:0000313" key="7">
    <source>
        <dbReference type="EMBL" id="GAH63995.1"/>
    </source>
</evidence>
<evidence type="ECO:0000256" key="4">
    <source>
        <dbReference type="ARBA" id="ARBA00022777"/>
    </source>
</evidence>
<dbReference type="Gene3D" id="3.40.50.300">
    <property type="entry name" value="P-loop containing nucleotide triphosphate hydrolases"/>
    <property type="match status" value="1"/>
</dbReference>
<keyword evidence="3" id="KW-0547">Nucleotide-binding</keyword>
<keyword evidence="5" id="KW-0067">ATP-binding</keyword>
<proteinExistence type="inferred from homology"/>
<dbReference type="GO" id="GO:0009073">
    <property type="term" value="P:aromatic amino acid family biosynthetic process"/>
    <property type="evidence" value="ECO:0007669"/>
    <property type="project" value="UniProtKB-KW"/>
</dbReference>
<gene>
    <name evidence="7" type="ORF">S03H2_54102</name>
</gene>
<dbReference type="HAMAP" id="MF_00109">
    <property type="entry name" value="Shikimate_kinase"/>
    <property type="match status" value="1"/>
</dbReference>
<dbReference type="EMBL" id="BARU01034463">
    <property type="protein sequence ID" value="GAH63995.1"/>
    <property type="molecule type" value="Genomic_DNA"/>
</dbReference>
<dbReference type="SUPFAM" id="SSF52540">
    <property type="entry name" value="P-loop containing nucleoside triphosphate hydrolases"/>
    <property type="match status" value="1"/>
</dbReference>
<keyword evidence="6" id="KW-0057">Aromatic amino acid biosynthesis</keyword>
<dbReference type="GO" id="GO:0008652">
    <property type="term" value="P:amino acid biosynthetic process"/>
    <property type="evidence" value="ECO:0007669"/>
    <property type="project" value="UniProtKB-KW"/>
</dbReference>
<evidence type="ECO:0000256" key="5">
    <source>
        <dbReference type="ARBA" id="ARBA00022840"/>
    </source>
</evidence>
<comment type="caution">
    <text evidence="7">The sequence shown here is derived from an EMBL/GenBank/DDBJ whole genome shotgun (WGS) entry which is preliminary data.</text>
</comment>
<dbReference type="CDD" id="cd00464">
    <property type="entry name" value="SK"/>
    <property type="match status" value="1"/>
</dbReference>
<feature type="non-terminal residue" evidence="7">
    <location>
        <position position="1"/>
    </location>
</feature>
<keyword evidence="2" id="KW-0808">Transferase</keyword>
<keyword evidence="1" id="KW-0028">Amino-acid biosynthesis</keyword>
<accession>X1I3Z2</accession>
<reference evidence="7" key="1">
    <citation type="journal article" date="2014" name="Front. Microbiol.">
        <title>High frequency of phylogenetically diverse reductive dehalogenase-homologous genes in deep subseafloor sedimentary metagenomes.</title>
        <authorList>
            <person name="Kawai M."/>
            <person name="Futagami T."/>
            <person name="Toyoda A."/>
            <person name="Takaki Y."/>
            <person name="Nishi S."/>
            <person name="Hori S."/>
            <person name="Arai W."/>
            <person name="Tsubouchi T."/>
            <person name="Morono Y."/>
            <person name="Uchiyama I."/>
            <person name="Ito T."/>
            <person name="Fujiyama A."/>
            <person name="Inagaki F."/>
            <person name="Takami H."/>
        </authorList>
    </citation>
    <scope>NUCLEOTIDE SEQUENCE</scope>
    <source>
        <strain evidence="7">Expedition CK06-06</strain>
    </source>
</reference>
<organism evidence="7">
    <name type="scientific">marine sediment metagenome</name>
    <dbReference type="NCBI Taxonomy" id="412755"/>
    <lineage>
        <taxon>unclassified sequences</taxon>
        <taxon>metagenomes</taxon>
        <taxon>ecological metagenomes</taxon>
    </lineage>
</organism>
<dbReference type="AlphaFoldDB" id="X1I3Z2"/>
<sequence length="160" mass="18143">LIGFMGSGKSTVGRNLSQKIGCDFIDLDELIVKKHRLSIPEIFELYGEKQFRDWETEALYSLSGKCGLVIASGGGAPVQPENRDFFIKDAFTVYLEISFEEFLKRSGGDPGRPLLSMPQEKLKALFQARLPVYRKLGNTLTTDKKRPEEIEKDIIKLLDW</sequence>
<dbReference type="Pfam" id="PF01202">
    <property type="entry name" value="SKI"/>
    <property type="match status" value="1"/>
</dbReference>
<evidence type="ECO:0000256" key="1">
    <source>
        <dbReference type="ARBA" id="ARBA00022605"/>
    </source>
</evidence>
<evidence type="ECO:0000256" key="6">
    <source>
        <dbReference type="ARBA" id="ARBA00023141"/>
    </source>
</evidence>
<keyword evidence="4" id="KW-0418">Kinase</keyword>
<evidence type="ECO:0008006" key="8">
    <source>
        <dbReference type="Google" id="ProtNLM"/>
    </source>
</evidence>
<dbReference type="InterPro" id="IPR000623">
    <property type="entry name" value="Shikimate_kinase/TSH1"/>
</dbReference>
<dbReference type="PANTHER" id="PTHR21087">
    <property type="entry name" value="SHIKIMATE KINASE"/>
    <property type="match status" value="1"/>
</dbReference>
<dbReference type="PANTHER" id="PTHR21087:SF16">
    <property type="entry name" value="SHIKIMATE KINASE 1, CHLOROPLASTIC"/>
    <property type="match status" value="1"/>
</dbReference>
<protein>
    <recommendedName>
        <fullName evidence="8">Shikimate kinase</fullName>
    </recommendedName>
</protein>
<name>X1I3Z2_9ZZZZ</name>
<dbReference type="GO" id="GO:0005524">
    <property type="term" value="F:ATP binding"/>
    <property type="evidence" value="ECO:0007669"/>
    <property type="project" value="UniProtKB-KW"/>
</dbReference>
<evidence type="ECO:0000256" key="3">
    <source>
        <dbReference type="ARBA" id="ARBA00022741"/>
    </source>
</evidence>
<dbReference type="GO" id="GO:0005829">
    <property type="term" value="C:cytosol"/>
    <property type="evidence" value="ECO:0007669"/>
    <property type="project" value="TreeGrafter"/>
</dbReference>